<dbReference type="EMBL" id="FXYE01000001">
    <property type="protein sequence ID" value="SMX32015.1"/>
    <property type="molecule type" value="Genomic_DNA"/>
</dbReference>
<sequence length="167" mass="17951">MSLFKTTLAAVSAIAFALPAFADGMMVQDPYARVSTAMSKSGAAFMMIENMTGEDDRLIGVSSDVAQRVELHTHLSNNQGVMQMIHVEEGFPIAAGETHALERGGDHVMFLGLNRSLAHGDMVQVTLTFEKAGDVVVDIPVDLERMPVHGNMQHGKMDHGQMGAPSN</sequence>
<protein>
    <recommendedName>
        <fullName evidence="4">Copper-binding protein</fullName>
    </recommendedName>
</protein>
<evidence type="ECO:0000313" key="3">
    <source>
        <dbReference type="Proteomes" id="UP000202922"/>
    </source>
</evidence>
<evidence type="ECO:0000256" key="1">
    <source>
        <dbReference type="SAM" id="SignalP"/>
    </source>
</evidence>
<feature type="signal peptide" evidence="1">
    <location>
        <begin position="1"/>
        <end position="22"/>
    </location>
</feature>
<accession>A0A238JNE9</accession>
<dbReference type="InterPro" id="IPR007410">
    <property type="entry name" value="LpqE-like"/>
</dbReference>
<dbReference type="Proteomes" id="UP000202922">
    <property type="component" value="Unassembled WGS sequence"/>
</dbReference>
<keyword evidence="3" id="KW-1185">Reference proteome</keyword>
<evidence type="ECO:0000313" key="2">
    <source>
        <dbReference type="EMBL" id="SMX32015.1"/>
    </source>
</evidence>
<reference evidence="3" key="1">
    <citation type="submission" date="2017-05" db="EMBL/GenBank/DDBJ databases">
        <authorList>
            <person name="Rodrigo-Torres L."/>
            <person name="Arahal R. D."/>
            <person name="Lucena T."/>
        </authorList>
    </citation>
    <scope>NUCLEOTIDE SEQUENCE [LARGE SCALE GENOMIC DNA]</scope>
    <source>
        <strain evidence="3">CECT 8621</strain>
    </source>
</reference>
<dbReference type="PANTHER" id="PTHR36302:SF1">
    <property type="entry name" value="COPPER CHAPERONE PCU(A)C"/>
    <property type="match status" value="1"/>
</dbReference>
<evidence type="ECO:0008006" key="4">
    <source>
        <dbReference type="Google" id="ProtNLM"/>
    </source>
</evidence>
<feature type="chain" id="PRO_5013054036" description="Copper-binding protein" evidence="1">
    <location>
        <begin position="23"/>
        <end position="167"/>
    </location>
</feature>
<keyword evidence="1" id="KW-0732">Signal</keyword>
<dbReference type="AlphaFoldDB" id="A0A238JNE9"/>
<dbReference type="Gene3D" id="2.60.40.1890">
    <property type="entry name" value="PCu(A)C copper chaperone"/>
    <property type="match status" value="1"/>
</dbReference>
<dbReference type="PANTHER" id="PTHR36302">
    <property type="entry name" value="BLR7088 PROTEIN"/>
    <property type="match status" value="1"/>
</dbReference>
<name>A0A238JNE9_9RHOB</name>
<dbReference type="SUPFAM" id="SSF110087">
    <property type="entry name" value="DR1885-like metal-binding protein"/>
    <property type="match status" value="1"/>
</dbReference>
<dbReference type="RefSeq" id="WP_093965896.1">
    <property type="nucleotide sequence ID" value="NZ_FXYE01000001.1"/>
</dbReference>
<proteinExistence type="predicted"/>
<dbReference type="InterPro" id="IPR058248">
    <property type="entry name" value="Lxx211020-like"/>
</dbReference>
<gene>
    <name evidence="2" type="ORF">COL8621_00683</name>
</gene>
<dbReference type="Pfam" id="PF04314">
    <property type="entry name" value="PCuAC"/>
    <property type="match status" value="1"/>
</dbReference>
<dbReference type="OrthoDB" id="9796962at2"/>
<dbReference type="InterPro" id="IPR036182">
    <property type="entry name" value="PCuAC_sf"/>
</dbReference>
<organism evidence="2 3">
    <name type="scientific">Actibacterium lipolyticum</name>
    <dbReference type="NCBI Taxonomy" id="1524263"/>
    <lineage>
        <taxon>Bacteria</taxon>
        <taxon>Pseudomonadati</taxon>
        <taxon>Pseudomonadota</taxon>
        <taxon>Alphaproteobacteria</taxon>
        <taxon>Rhodobacterales</taxon>
        <taxon>Roseobacteraceae</taxon>
        <taxon>Actibacterium</taxon>
    </lineage>
</organism>